<reference evidence="18" key="1">
    <citation type="journal article" date="2014" name="Int. J. Syst. Evol. Microbiol.">
        <title>Complete genome of a new Firmicutes species belonging to the dominant human colonic microbiota ('Ruminococcus bicirculans') reveals two chromosomes and a selective capacity to utilize plant glucans.</title>
        <authorList>
            <consortium name="NISC Comparative Sequencing Program"/>
            <person name="Wegmann U."/>
            <person name="Louis P."/>
            <person name="Goesmann A."/>
            <person name="Henrissat B."/>
            <person name="Duncan S.H."/>
            <person name="Flint H.J."/>
        </authorList>
    </citation>
    <scope>NUCLEOTIDE SEQUENCE</scope>
    <source>
        <strain evidence="18">NBRC 107169</strain>
    </source>
</reference>
<keyword evidence="10 15" id="KW-0472">Membrane</keyword>
<evidence type="ECO:0000256" key="14">
    <source>
        <dbReference type="ARBA" id="ARBA00025830"/>
    </source>
</evidence>
<evidence type="ECO:0000256" key="15">
    <source>
        <dbReference type="HAMAP-Rule" id="MF_01398"/>
    </source>
</evidence>
<comment type="function">
    <text evidence="13">Component of the F(0) channel, it forms part of the peripheral stalk, linking F(1) to F(0). The b'-subunit is a diverged and duplicated form of b found in plants and photosynthetic bacteria.</text>
</comment>
<comment type="function">
    <text evidence="12 15">F(1)F(0) ATP synthase produces ATP from ADP in the presence of a proton or sodium gradient. F-type ATPases consist of two structural domains, F(1) containing the extramembraneous catalytic core and F(0) containing the membrane proton channel, linked together by a central stalk and a peripheral stalk. During catalysis, ATP synthesis in the catalytic domain of F(1) is coupled via a rotary mechanism of the central stalk subunits to proton translocation.</text>
</comment>
<keyword evidence="9 15" id="KW-0406">Ion transport</keyword>
<evidence type="ECO:0000256" key="6">
    <source>
        <dbReference type="ARBA" id="ARBA00022692"/>
    </source>
</evidence>
<evidence type="ECO:0000256" key="8">
    <source>
        <dbReference type="ARBA" id="ARBA00022989"/>
    </source>
</evidence>
<organism evidence="18 19">
    <name type="scientific">Maritalea porphyrae</name>
    <dbReference type="NCBI Taxonomy" id="880732"/>
    <lineage>
        <taxon>Bacteria</taxon>
        <taxon>Pseudomonadati</taxon>
        <taxon>Pseudomonadota</taxon>
        <taxon>Alphaproteobacteria</taxon>
        <taxon>Hyphomicrobiales</taxon>
        <taxon>Devosiaceae</taxon>
        <taxon>Maritalea</taxon>
    </lineage>
</organism>
<dbReference type="RefSeq" id="WP_284364201.1">
    <property type="nucleotide sequence ID" value="NZ_BSNI01000002.1"/>
</dbReference>
<dbReference type="PANTHER" id="PTHR33445:SF1">
    <property type="entry name" value="ATP SYNTHASE SUBUNIT B"/>
    <property type="match status" value="1"/>
</dbReference>
<sequence>MDATSLATVWATIGLVTFLGILVYVGVPKQILGMLDDKSKKIADDLDEAKRLREEAQSLLAEYERKRQAAEDEAQEIVEAAKAEATRLTEEAQASLEDLITRRTKAVEEKIAQAESQAIADVRARSADIAVEAARHVLVDKMAEKGDALVEQAIKDVSASLN</sequence>
<comment type="subunit">
    <text evidence="14 15">F-type ATPases have 2 components, F(1) - the catalytic core - and F(0) - the membrane proton channel. F(1) has five subunits: alpha(3), beta(3), gamma(1), delta(1), epsilon(1). F(0) has three main subunits: a(1), b(2) and c(10-14). The alpha and beta chains form an alternating ring which encloses part of the gamma chain. F(1) is attached to F(0) by a central stalk formed by the gamma and epsilon chains, while a peripheral stalk is formed by the delta and b chains.</text>
</comment>
<keyword evidence="5 15" id="KW-0138">CF(0)</keyword>
<evidence type="ECO:0000256" key="5">
    <source>
        <dbReference type="ARBA" id="ARBA00022547"/>
    </source>
</evidence>
<keyword evidence="17" id="KW-0175">Coiled coil</keyword>
<dbReference type="PANTHER" id="PTHR33445">
    <property type="entry name" value="ATP SYNTHASE SUBUNIT B', CHLOROPLASTIC"/>
    <property type="match status" value="1"/>
</dbReference>
<dbReference type="InterPro" id="IPR002146">
    <property type="entry name" value="ATP_synth_b/b'su_bac/chlpt"/>
</dbReference>
<evidence type="ECO:0000256" key="10">
    <source>
        <dbReference type="ARBA" id="ARBA00023136"/>
    </source>
</evidence>
<dbReference type="HAMAP" id="MF_01398">
    <property type="entry name" value="ATP_synth_b_bprime"/>
    <property type="match status" value="1"/>
</dbReference>
<keyword evidence="4 15" id="KW-1003">Cell membrane</keyword>
<dbReference type="Pfam" id="PF00430">
    <property type="entry name" value="ATP-synt_B"/>
    <property type="match status" value="1"/>
</dbReference>
<dbReference type="CDD" id="cd06503">
    <property type="entry name" value="ATP-synt_Fo_b"/>
    <property type="match status" value="1"/>
</dbReference>
<feature type="transmembrane region" description="Helical" evidence="15">
    <location>
        <begin position="6"/>
        <end position="27"/>
    </location>
</feature>
<evidence type="ECO:0000256" key="3">
    <source>
        <dbReference type="ARBA" id="ARBA00022448"/>
    </source>
</evidence>
<dbReference type="InterPro" id="IPR050059">
    <property type="entry name" value="ATP_synthase_B_chain"/>
</dbReference>
<comment type="caution">
    <text evidence="18">The sequence shown here is derived from an EMBL/GenBank/DDBJ whole genome shotgun (WGS) entry which is preliminary data.</text>
</comment>
<evidence type="ECO:0000313" key="19">
    <source>
        <dbReference type="Proteomes" id="UP001161405"/>
    </source>
</evidence>
<keyword evidence="11 15" id="KW-0066">ATP synthesis</keyword>
<protein>
    <recommendedName>
        <fullName evidence="15">ATP synthase subunit b</fullName>
    </recommendedName>
    <alternativeName>
        <fullName evidence="15">ATP synthase F(0) sector subunit b</fullName>
    </alternativeName>
    <alternativeName>
        <fullName evidence="15">ATPase subunit I</fullName>
    </alternativeName>
    <alternativeName>
        <fullName evidence="15">F-type ATPase subunit b</fullName>
        <shortName evidence="15">F-ATPase subunit b</shortName>
    </alternativeName>
</protein>
<keyword evidence="8 15" id="KW-1133">Transmembrane helix</keyword>
<evidence type="ECO:0000256" key="7">
    <source>
        <dbReference type="ARBA" id="ARBA00022781"/>
    </source>
</evidence>
<reference evidence="18" key="2">
    <citation type="submission" date="2023-01" db="EMBL/GenBank/DDBJ databases">
        <title>Draft genome sequence of Maritalea porphyrae strain NBRC 107169.</title>
        <authorList>
            <person name="Sun Q."/>
            <person name="Mori K."/>
        </authorList>
    </citation>
    <scope>NUCLEOTIDE SEQUENCE</scope>
    <source>
        <strain evidence="18">NBRC 107169</strain>
    </source>
</reference>
<proteinExistence type="inferred from homology"/>
<evidence type="ECO:0000313" key="18">
    <source>
        <dbReference type="EMBL" id="GLQ17793.1"/>
    </source>
</evidence>
<evidence type="ECO:0000256" key="17">
    <source>
        <dbReference type="SAM" id="Coils"/>
    </source>
</evidence>
<dbReference type="Proteomes" id="UP001161405">
    <property type="component" value="Unassembled WGS sequence"/>
</dbReference>
<keyword evidence="7 15" id="KW-0375">Hydrogen ion transport</keyword>
<gene>
    <name evidence="15 18" type="primary">atpF</name>
    <name evidence="18" type="ORF">GCM10007879_20420</name>
</gene>
<evidence type="ECO:0000256" key="4">
    <source>
        <dbReference type="ARBA" id="ARBA00022475"/>
    </source>
</evidence>
<keyword evidence="6 15" id="KW-0812">Transmembrane</keyword>
<dbReference type="EMBL" id="BSNI01000002">
    <property type="protein sequence ID" value="GLQ17793.1"/>
    <property type="molecule type" value="Genomic_DNA"/>
</dbReference>
<keyword evidence="19" id="KW-1185">Reference proteome</keyword>
<evidence type="ECO:0000256" key="12">
    <source>
        <dbReference type="ARBA" id="ARBA00025198"/>
    </source>
</evidence>
<feature type="coiled-coil region" evidence="17">
    <location>
        <begin position="35"/>
        <end position="98"/>
    </location>
</feature>
<evidence type="ECO:0000256" key="9">
    <source>
        <dbReference type="ARBA" id="ARBA00023065"/>
    </source>
</evidence>
<comment type="similarity">
    <text evidence="2 15 16">Belongs to the ATPase B chain family.</text>
</comment>
<name>A0ABQ5URA0_9HYPH</name>
<evidence type="ECO:0000256" key="1">
    <source>
        <dbReference type="ARBA" id="ARBA00004377"/>
    </source>
</evidence>
<comment type="subcellular location">
    <subcellularLocation>
        <location evidence="1">Cell inner membrane</location>
        <topology evidence="1">Single-pass membrane protein</topology>
    </subcellularLocation>
    <subcellularLocation>
        <location evidence="15">Cell membrane</location>
        <topology evidence="15">Single-pass membrane protein</topology>
    </subcellularLocation>
</comment>
<evidence type="ECO:0000256" key="13">
    <source>
        <dbReference type="ARBA" id="ARBA00025614"/>
    </source>
</evidence>
<evidence type="ECO:0000256" key="2">
    <source>
        <dbReference type="ARBA" id="ARBA00005513"/>
    </source>
</evidence>
<evidence type="ECO:0000256" key="16">
    <source>
        <dbReference type="RuleBase" id="RU003848"/>
    </source>
</evidence>
<keyword evidence="3 15" id="KW-0813">Transport</keyword>
<evidence type="ECO:0000256" key="11">
    <source>
        <dbReference type="ARBA" id="ARBA00023310"/>
    </source>
</evidence>
<accession>A0ABQ5URA0</accession>